<feature type="chain" id="PRO_5021756883" evidence="1">
    <location>
        <begin position="24"/>
        <end position="336"/>
    </location>
</feature>
<feature type="domain" description="ThuA-like" evidence="2">
    <location>
        <begin position="96"/>
        <end position="294"/>
    </location>
</feature>
<dbReference type="Gene3D" id="3.40.50.880">
    <property type="match status" value="1"/>
</dbReference>
<dbReference type="RefSeq" id="WP_145058108.1">
    <property type="nucleotide sequence ID" value="NZ_CP036433.1"/>
</dbReference>
<dbReference type="Pfam" id="PF06283">
    <property type="entry name" value="ThuA"/>
    <property type="match status" value="1"/>
</dbReference>
<dbReference type="OrthoDB" id="245202at2"/>
<protein>
    <submittedName>
        <fullName evidence="3">Trehalose utilization</fullName>
    </submittedName>
</protein>
<dbReference type="AlphaFoldDB" id="A0A518E3K5"/>
<evidence type="ECO:0000313" key="3">
    <source>
        <dbReference type="EMBL" id="QDU98667.1"/>
    </source>
</evidence>
<dbReference type="Proteomes" id="UP000317648">
    <property type="component" value="Chromosome"/>
</dbReference>
<organism evidence="3 4">
    <name type="scientific">Lignipirellula cremea</name>
    <dbReference type="NCBI Taxonomy" id="2528010"/>
    <lineage>
        <taxon>Bacteria</taxon>
        <taxon>Pseudomonadati</taxon>
        <taxon>Planctomycetota</taxon>
        <taxon>Planctomycetia</taxon>
        <taxon>Pirellulales</taxon>
        <taxon>Pirellulaceae</taxon>
        <taxon>Lignipirellula</taxon>
    </lineage>
</organism>
<evidence type="ECO:0000256" key="1">
    <source>
        <dbReference type="SAM" id="SignalP"/>
    </source>
</evidence>
<evidence type="ECO:0000259" key="2">
    <source>
        <dbReference type="Pfam" id="PF06283"/>
    </source>
</evidence>
<keyword evidence="4" id="KW-1185">Reference proteome</keyword>
<dbReference type="EMBL" id="CP036433">
    <property type="protein sequence ID" value="QDU98667.1"/>
    <property type="molecule type" value="Genomic_DNA"/>
</dbReference>
<keyword evidence="1" id="KW-0732">Signal</keyword>
<dbReference type="InterPro" id="IPR029010">
    <property type="entry name" value="ThuA-like"/>
</dbReference>
<dbReference type="InterPro" id="IPR029062">
    <property type="entry name" value="Class_I_gatase-like"/>
</dbReference>
<feature type="signal peptide" evidence="1">
    <location>
        <begin position="1"/>
        <end position="23"/>
    </location>
</feature>
<accession>A0A518E3K5</accession>
<sequence precursor="true">MKSLSVMAGCAVCLLLGSGPLVADPGVVYEGGEGPGKGKHVVLIAGDEEYRSEEGLPMLAKILSQRHGFQCTVLFSVDPETGEIDPNNQTNIPGMAALDNADMVILGLRFRELPDADMKHLVDYIHAGKPIMGLRTSTHSFNYSRNKTSPYAKYSFQNRDWPGGFGQQVLGETWINHHGQHGKESTRGVINTKQIKHPILTGVDDIWGPTDVYGVKNLPDDAVVLVRGQVLSGMEPTDKPVEGKKNDPLMPLVWTKTWQGESGKPCRVICTTMGAAVDLESAGLRRLLVNAVYWGVGLEDQISADSSVDYVGEYDPSFFGFNKAKKGVKPADHQLK</sequence>
<reference evidence="3 4" key="1">
    <citation type="submission" date="2019-02" db="EMBL/GenBank/DDBJ databases">
        <title>Deep-cultivation of Planctomycetes and their phenomic and genomic characterization uncovers novel biology.</title>
        <authorList>
            <person name="Wiegand S."/>
            <person name="Jogler M."/>
            <person name="Boedeker C."/>
            <person name="Pinto D."/>
            <person name="Vollmers J."/>
            <person name="Rivas-Marin E."/>
            <person name="Kohn T."/>
            <person name="Peeters S.H."/>
            <person name="Heuer A."/>
            <person name="Rast P."/>
            <person name="Oberbeckmann S."/>
            <person name="Bunk B."/>
            <person name="Jeske O."/>
            <person name="Meyerdierks A."/>
            <person name="Storesund J.E."/>
            <person name="Kallscheuer N."/>
            <person name="Luecker S."/>
            <person name="Lage O.M."/>
            <person name="Pohl T."/>
            <person name="Merkel B.J."/>
            <person name="Hornburger P."/>
            <person name="Mueller R.-W."/>
            <person name="Bruemmer F."/>
            <person name="Labrenz M."/>
            <person name="Spormann A.M."/>
            <person name="Op den Camp H."/>
            <person name="Overmann J."/>
            <person name="Amann R."/>
            <person name="Jetten M.S.M."/>
            <person name="Mascher T."/>
            <person name="Medema M.H."/>
            <person name="Devos D.P."/>
            <person name="Kaster A.-K."/>
            <person name="Ovreas L."/>
            <person name="Rohde M."/>
            <person name="Galperin M.Y."/>
            <person name="Jogler C."/>
        </authorList>
    </citation>
    <scope>NUCLEOTIDE SEQUENCE [LARGE SCALE GENOMIC DNA]</scope>
    <source>
        <strain evidence="3 4">Pla85_3_4</strain>
    </source>
</reference>
<gene>
    <name evidence="3" type="ORF">Pla8534_65390</name>
</gene>
<name>A0A518E3K5_9BACT</name>
<dbReference type="KEGG" id="lcre:Pla8534_65390"/>
<proteinExistence type="predicted"/>
<dbReference type="SUPFAM" id="SSF52317">
    <property type="entry name" value="Class I glutamine amidotransferase-like"/>
    <property type="match status" value="1"/>
</dbReference>
<evidence type="ECO:0000313" key="4">
    <source>
        <dbReference type="Proteomes" id="UP000317648"/>
    </source>
</evidence>